<feature type="non-terminal residue" evidence="1">
    <location>
        <position position="84"/>
    </location>
</feature>
<organism evidence="1">
    <name type="scientific">marine sediment metagenome</name>
    <dbReference type="NCBI Taxonomy" id="412755"/>
    <lineage>
        <taxon>unclassified sequences</taxon>
        <taxon>metagenomes</taxon>
        <taxon>ecological metagenomes</taxon>
    </lineage>
</organism>
<sequence length="84" mass="9702">MSGPFIKIGDFVKLTNTQGIITYHNIIDIDDKIPLSITIASFLNYNDQKIIKKHLDGKQSIDNEVYTLQYFGKRTGFIERCIYD</sequence>
<protein>
    <submittedName>
        <fullName evidence="1">Uncharacterized protein</fullName>
    </submittedName>
</protein>
<reference evidence="1" key="1">
    <citation type="journal article" date="2014" name="Front. Microbiol.">
        <title>High frequency of phylogenetically diverse reductive dehalogenase-homologous genes in deep subseafloor sedimentary metagenomes.</title>
        <authorList>
            <person name="Kawai M."/>
            <person name="Futagami T."/>
            <person name="Toyoda A."/>
            <person name="Takaki Y."/>
            <person name="Nishi S."/>
            <person name="Hori S."/>
            <person name="Arai W."/>
            <person name="Tsubouchi T."/>
            <person name="Morono Y."/>
            <person name="Uchiyama I."/>
            <person name="Ito T."/>
            <person name="Fujiyama A."/>
            <person name="Inagaki F."/>
            <person name="Takami H."/>
        </authorList>
    </citation>
    <scope>NUCLEOTIDE SEQUENCE</scope>
    <source>
        <strain evidence="1">Expedition CK06-06</strain>
    </source>
</reference>
<proteinExistence type="predicted"/>
<evidence type="ECO:0000313" key="1">
    <source>
        <dbReference type="EMBL" id="GAG05833.1"/>
    </source>
</evidence>
<accession>X0UZW8</accession>
<dbReference type="AlphaFoldDB" id="X0UZW8"/>
<gene>
    <name evidence="1" type="ORF">S01H1_42324</name>
</gene>
<comment type="caution">
    <text evidence="1">The sequence shown here is derived from an EMBL/GenBank/DDBJ whole genome shotgun (WGS) entry which is preliminary data.</text>
</comment>
<name>X0UZW8_9ZZZZ</name>
<dbReference type="EMBL" id="BARS01026906">
    <property type="protein sequence ID" value="GAG05833.1"/>
    <property type="molecule type" value="Genomic_DNA"/>
</dbReference>